<protein>
    <submittedName>
        <fullName evidence="1">Uncharacterized protein</fullName>
    </submittedName>
</protein>
<organism evidence="1 2">
    <name type="scientific">Streblomastix strix</name>
    <dbReference type="NCBI Taxonomy" id="222440"/>
    <lineage>
        <taxon>Eukaryota</taxon>
        <taxon>Metamonada</taxon>
        <taxon>Preaxostyla</taxon>
        <taxon>Oxymonadida</taxon>
        <taxon>Streblomastigidae</taxon>
        <taxon>Streblomastix</taxon>
    </lineage>
</organism>
<gene>
    <name evidence="1" type="ORF">EZS28_044502</name>
</gene>
<reference evidence="1 2" key="1">
    <citation type="submission" date="2019-03" db="EMBL/GenBank/DDBJ databases">
        <title>Single cell metagenomics reveals metabolic interactions within the superorganism composed of flagellate Streblomastix strix and complex community of Bacteroidetes bacteria on its surface.</title>
        <authorList>
            <person name="Treitli S.C."/>
            <person name="Kolisko M."/>
            <person name="Husnik F."/>
            <person name="Keeling P."/>
            <person name="Hampl V."/>
        </authorList>
    </citation>
    <scope>NUCLEOTIDE SEQUENCE [LARGE SCALE GENOMIC DNA]</scope>
    <source>
        <strain evidence="1">ST1C</strain>
    </source>
</reference>
<proteinExistence type="predicted"/>
<sequence length="71" mass="7747">MSEDSEIPESTAFLAFLYDITGSTKQVENEQADLLNLMNGELIADALAILIQGYGIGIPKKDVGIKREIYA</sequence>
<dbReference type="EMBL" id="SNRW01027610">
    <property type="protein sequence ID" value="KAA6359971.1"/>
    <property type="molecule type" value="Genomic_DNA"/>
</dbReference>
<evidence type="ECO:0000313" key="1">
    <source>
        <dbReference type="EMBL" id="KAA6359971.1"/>
    </source>
</evidence>
<dbReference type="AlphaFoldDB" id="A0A5J4TR71"/>
<evidence type="ECO:0000313" key="2">
    <source>
        <dbReference type="Proteomes" id="UP000324800"/>
    </source>
</evidence>
<name>A0A5J4TR71_9EUKA</name>
<comment type="caution">
    <text evidence="1">The sequence shown here is derived from an EMBL/GenBank/DDBJ whole genome shotgun (WGS) entry which is preliminary data.</text>
</comment>
<accession>A0A5J4TR71</accession>
<dbReference type="Proteomes" id="UP000324800">
    <property type="component" value="Unassembled WGS sequence"/>
</dbReference>